<accession>A0A2P5HFP8</accession>
<sequence>MPLSTETTPFSLKTVVPADFPAMAEMCGLAFEDDRHTMLKAAHPTKPYDHAAGMGGAFEYWTSRPGGRLELTKAVDDATGEILGFVCWGISLDKVVSNTDSTDPEQTITTASSQKDAETNLGKPKLFVSADDILEPDSSLDPLEQLEEFTSSHLAAFEERFQDARCMYVITITVHPKHQGRGVGPALIKRGTDRADSEAVLCWVHSSEAGVHTYQKCGFEEDNTLEVDLDSWAQKMNITAPVGEDKWGTYNFRYMVRQPNATSRST</sequence>
<feature type="domain" description="N-acetyltransferase" evidence="1">
    <location>
        <begin position="106"/>
        <end position="241"/>
    </location>
</feature>
<dbReference type="PROSITE" id="PS51186">
    <property type="entry name" value="GNAT"/>
    <property type="match status" value="1"/>
</dbReference>
<dbReference type="EMBL" id="MAVT02002709">
    <property type="protein sequence ID" value="POS69074.1"/>
    <property type="molecule type" value="Genomic_DNA"/>
</dbReference>
<dbReference type="CDD" id="cd04301">
    <property type="entry name" value="NAT_SF"/>
    <property type="match status" value="1"/>
</dbReference>
<dbReference type="Proteomes" id="UP000094444">
    <property type="component" value="Unassembled WGS sequence"/>
</dbReference>
<dbReference type="GO" id="GO:0016747">
    <property type="term" value="F:acyltransferase activity, transferring groups other than amino-acyl groups"/>
    <property type="evidence" value="ECO:0007669"/>
    <property type="project" value="InterPro"/>
</dbReference>
<dbReference type="InterPro" id="IPR000182">
    <property type="entry name" value="GNAT_dom"/>
</dbReference>
<dbReference type="STRING" id="158607.A0A2P5HFP8"/>
<organism evidence="2 3">
    <name type="scientific">Diaporthe helianthi</name>
    <dbReference type="NCBI Taxonomy" id="158607"/>
    <lineage>
        <taxon>Eukaryota</taxon>
        <taxon>Fungi</taxon>
        <taxon>Dikarya</taxon>
        <taxon>Ascomycota</taxon>
        <taxon>Pezizomycotina</taxon>
        <taxon>Sordariomycetes</taxon>
        <taxon>Sordariomycetidae</taxon>
        <taxon>Diaporthales</taxon>
        <taxon>Diaporthaceae</taxon>
        <taxon>Diaporthe</taxon>
    </lineage>
</organism>
<dbReference type="InterPro" id="IPR016181">
    <property type="entry name" value="Acyl_CoA_acyltransferase"/>
</dbReference>
<gene>
    <name evidence="2" type="ORF">DHEL01_v212533</name>
</gene>
<dbReference type="Pfam" id="PF00583">
    <property type="entry name" value="Acetyltransf_1"/>
    <property type="match status" value="1"/>
</dbReference>
<keyword evidence="3" id="KW-1185">Reference proteome</keyword>
<dbReference type="PANTHER" id="PTHR42791:SF2">
    <property type="entry name" value="N-ACETYLTRANSFERASE DOMAIN-CONTAINING PROTEIN"/>
    <property type="match status" value="1"/>
</dbReference>
<dbReference type="Gene3D" id="3.40.630.30">
    <property type="match status" value="1"/>
</dbReference>
<evidence type="ECO:0000313" key="3">
    <source>
        <dbReference type="Proteomes" id="UP000094444"/>
    </source>
</evidence>
<name>A0A2P5HFP8_DIAHE</name>
<dbReference type="AlphaFoldDB" id="A0A2P5HFP8"/>
<reference evidence="2" key="1">
    <citation type="submission" date="2017-09" db="EMBL/GenBank/DDBJ databases">
        <title>Polyketide synthases of a Diaporthe helianthi virulent isolate.</title>
        <authorList>
            <person name="Baroncelli R."/>
        </authorList>
    </citation>
    <scope>NUCLEOTIDE SEQUENCE [LARGE SCALE GENOMIC DNA]</scope>
    <source>
        <strain evidence="2">7/96</strain>
    </source>
</reference>
<dbReference type="SUPFAM" id="SSF55729">
    <property type="entry name" value="Acyl-CoA N-acyltransferases (Nat)"/>
    <property type="match status" value="1"/>
</dbReference>
<proteinExistence type="predicted"/>
<dbReference type="InterPro" id="IPR052523">
    <property type="entry name" value="Trichothecene_AcTrans"/>
</dbReference>
<dbReference type="PANTHER" id="PTHR42791">
    <property type="entry name" value="GNAT FAMILY ACETYLTRANSFERASE"/>
    <property type="match status" value="1"/>
</dbReference>
<evidence type="ECO:0000259" key="1">
    <source>
        <dbReference type="PROSITE" id="PS51186"/>
    </source>
</evidence>
<dbReference type="OrthoDB" id="410198at2759"/>
<protein>
    <submittedName>
        <fullName evidence="2">Acetyltransferase</fullName>
    </submittedName>
</protein>
<evidence type="ECO:0000313" key="2">
    <source>
        <dbReference type="EMBL" id="POS69074.1"/>
    </source>
</evidence>
<comment type="caution">
    <text evidence="2">The sequence shown here is derived from an EMBL/GenBank/DDBJ whole genome shotgun (WGS) entry which is preliminary data.</text>
</comment>
<dbReference type="InParanoid" id="A0A2P5HFP8"/>